<sequence length="86" mass="9819">MFLTVSQRNLGAISFENLRFELRCLFFDEHLEMFAVEASFVFQMFPIEGFHNGDWQSRQVISISIFCDILIGSGVTASRVMMNASS</sequence>
<gene>
    <name evidence="1" type="ORF">CSA56_10785</name>
</gene>
<evidence type="ECO:0000313" key="2">
    <source>
        <dbReference type="Proteomes" id="UP000230821"/>
    </source>
</evidence>
<reference evidence="1 2" key="1">
    <citation type="submission" date="2017-10" db="EMBL/GenBank/DDBJ databases">
        <title>Novel microbial diversity and functional potential in the marine mammal oral microbiome.</title>
        <authorList>
            <person name="Dudek N.K."/>
            <person name="Sun C.L."/>
            <person name="Burstein D."/>
            <person name="Kantor R.S."/>
            <person name="Aliaga Goltsman D.S."/>
            <person name="Bik E.M."/>
            <person name="Thomas B.C."/>
            <person name="Banfield J.F."/>
            <person name="Relman D.A."/>
        </authorList>
    </citation>
    <scope>NUCLEOTIDE SEQUENCE [LARGE SCALE GENOMIC DNA]</scope>
    <source>
        <strain evidence="1">DOLJORAL78_47_16</strain>
    </source>
</reference>
<protein>
    <submittedName>
        <fullName evidence="1">Uncharacterized protein</fullName>
    </submittedName>
</protein>
<dbReference type="AlphaFoldDB" id="A0A2G6KD27"/>
<organism evidence="1 2">
    <name type="scientific">candidate division KSB3 bacterium</name>
    <dbReference type="NCBI Taxonomy" id="2044937"/>
    <lineage>
        <taxon>Bacteria</taxon>
        <taxon>candidate division KSB3</taxon>
    </lineage>
</organism>
<accession>A0A2G6KD27</accession>
<comment type="caution">
    <text evidence="1">The sequence shown here is derived from an EMBL/GenBank/DDBJ whole genome shotgun (WGS) entry which is preliminary data.</text>
</comment>
<proteinExistence type="predicted"/>
<dbReference type="Proteomes" id="UP000230821">
    <property type="component" value="Unassembled WGS sequence"/>
</dbReference>
<dbReference type="EMBL" id="PDSK01000096">
    <property type="protein sequence ID" value="PIE33596.1"/>
    <property type="molecule type" value="Genomic_DNA"/>
</dbReference>
<name>A0A2G6KD27_9BACT</name>
<evidence type="ECO:0000313" key="1">
    <source>
        <dbReference type="EMBL" id="PIE33596.1"/>
    </source>
</evidence>